<dbReference type="Gene3D" id="3.80.10.10">
    <property type="entry name" value="Ribonuclease Inhibitor"/>
    <property type="match status" value="1"/>
</dbReference>
<dbReference type="AlphaFoldDB" id="A0A976IDB5"/>
<keyword evidence="6" id="KW-1185">Reference proteome</keyword>
<reference evidence="5 6" key="1">
    <citation type="journal article" date="2021" name="Genome Biol.">
        <title>AFLAP: assembly-free linkage analysis pipeline using k-mers from genome sequencing data.</title>
        <authorList>
            <person name="Fletcher K."/>
            <person name="Zhang L."/>
            <person name="Gil J."/>
            <person name="Han R."/>
            <person name="Cavanaugh K."/>
            <person name="Michelmore R."/>
        </authorList>
    </citation>
    <scope>NUCLEOTIDE SEQUENCE [LARGE SCALE GENOMIC DNA]</scope>
    <source>
        <strain evidence="5 6">SF5</strain>
    </source>
</reference>
<dbReference type="GeneID" id="94350535"/>
<dbReference type="KEGG" id="blac:94350535"/>
<dbReference type="GO" id="GO:0005524">
    <property type="term" value="F:ATP binding"/>
    <property type="evidence" value="ECO:0007669"/>
    <property type="project" value="InterPro"/>
</dbReference>
<protein>
    <recommendedName>
        <fullName evidence="4">Protein kinase domain-containing protein</fullName>
    </recommendedName>
</protein>
<dbReference type="InterPro" id="IPR046959">
    <property type="entry name" value="PRK1-6/SRF4-like"/>
</dbReference>
<dbReference type="InterPro" id="IPR001245">
    <property type="entry name" value="Ser-Thr/Tyr_kinase_cat_dom"/>
</dbReference>
<evidence type="ECO:0000256" key="1">
    <source>
        <dbReference type="ARBA" id="ARBA00022614"/>
    </source>
</evidence>
<evidence type="ECO:0000313" key="5">
    <source>
        <dbReference type="EMBL" id="TDH67712.1"/>
    </source>
</evidence>
<name>A0A976IDB5_BRELC</name>
<proteinExistence type="predicted"/>
<dbReference type="GO" id="GO:0004672">
    <property type="term" value="F:protein kinase activity"/>
    <property type="evidence" value="ECO:0007669"/>
    <property type="project" value="InterPro"/>
</dbReference>
<dbReference type="Pfam" id="PF07714">
    <property type="entry name" value="PK_Tyr_Ser-Thr"/>
    <property type="match status" value="1"/>
</dbReference>
<feature type="transmembrane region" description="Helical" evidence="3">
    <location>
        <begin position="303"/>
        <end position="324"/>
    </location>
</feature>
<evidence type="ECO:0000259" key="4">
    <source>
        <dbReference type="PROSITE" id="PS50011"/>
    </source>
</evidence>
<dbReference type="InterPro" id="IPR011009">
    <property type="entry name" value="Kinase-like_dom_sf"/>
</dbReference>
<dbReference type="EMBL" id="SHOA02000013">
    <property type="protein sequence ID" value="TDH67712.1"/>
    <property type="molecule type" value="Genomic_DNA"/>
</dbReference>
<dbReference type="SUPFAM" id="SSF52058">
    <property type="entry name" value="L domain-like"/>
    <property type="match status" value="1"/>
</dbReference>
<evidence type="ECO:0000256" key="2">
    <source>
        <dbReference type="ARBA" id="ARBA00022737"/>
    </source>
</evidence>
<comment type="caution">
    <text evidence="5">The sequence shown here is derived from an EMBL/GenBank/DDBJ whole genome shotgun (WGS) entry which is preliminary data.</text>
</comment>
<keyword evidence="3" id="KW-1133">Transmembrane helix</keyword>
<dbReference type="PROSITE" id="PS51450">
    <property type="entry name" value="LRR"/>
    <property type="match status" value="1"/>
</dbReference>
<sequence>MRSTKCYFAVTIVLFYVALLARSSFVHIKLHSSYVRHRSEQLQILETAKIIWWRSDWTGRGLNSWSQVERNLTSAVDNLNVSDNALGEIVFTQTFENLQTLACSNASISQIKLNGTFLKKLSASRNRLASFRDTVLVASIKELDLSENRLSDWENFKLPQHLQILLKRQPQCHYEHYWLQFFSRNQLTYRSCVNLTSLSLRFLQSDLSSNELTAVVGIIFPQNLTTLDLSNNNIHAFEIREADVAVLSNLAMLKMDDLEQSSCPTKGASTERIGNIQVCIVSETAFQSVYFPSRDGWKTEDNVLYLSAIVSVFISLWFVTLVLLHFVKNNRQQATTDKLQRDTVELSLPSRQWSQSKEEEFPNDIRFDPEFESCRIDSADIMQVRTLAHGNFAMTSLVHLGEKQAVMKKFSAHFQGRDRDQMIAFMDEIRVIAKLRHPNVVGFLGFTWSSILDLSVLVDFIPNGSLAAYLKEMATSQSTLTWMQSHAESPSKLSLSLQLSKALVYLQSFAPPVIHGHLKAASVLLDSALEVKLNRIGTERTLNRGQLRTRPGSHRRYWLAVNLMENQIFIRSE</sequence>
<keyword evidence="1" id="KW-0433">Leucine-rich repeat</keyword>
<dbReference type="InterPro" id="IPR000719">
    <property type="entry name" value="Prot_kinase_dom"/>
</dbReference>
<gene>
    <name evidence="5" type="ORF">CCR75_006797</name>
</gene>
<dbReference type="InterPro" id="IPR032675">
    <property type="entry name" value="LRR_dom_sf"/>
</dbReference>
<dbReference type="PANTHER" id="PTHR48007:SF76">
    <property type="entry name" value="OS03G0145102 PROTEIN"/>
    <property type="match status" value="1"/>
</dbReference>
<keyword evidence="3" id="KW-0472">Membrane</keyword>
<keyword evidence="3" id="KW-0812">Transmembrane</keyword>
<accession>A0A976IDB5</accession>
<dbReference type="InterPro" id="IPR001611">
    <property type="entry name" value="Leu-rich_rpt"/>
</dbReference>
<organism evidence="5 6">
    <name type="scientific">Bremia lactucae</name>
    <name type="common">Lettuce downy mildew</name>
    <dbReference type="NCBI Taxonomy" id="4779"/>
    <lineage>
        <taxon>Eukaryota</taxon>
        <taxon>Sar</taxon>
        <taxon>Stramenopiles</taxon>
        <taxon>Oomycota</taxon>
        <taxon>Peronosporomycetes</taxon>
        <taxon>Peronosporales</taxon>
        <taxon>Peronosporaceae</taxon>
        <taxon>Bremia</taxon>
    </lineage>
</organism>
<dbReference type="SUPFAM" id="SSF56112">
    <property type="entry name" value="Protein kinase-like (PK-like)"/>
    <property type="match status" value="1"/>
</dbReference>
<dbReference type="RefSeq" id="XP_067817211.1">
    <property type="nucleotide sequence ID" value="XM_067964864.1"/>
</dbReference>
<evidence type="ECO:0000313" key="6">
    <source>
        <dbReference type="Proteomes" id="UP000294530"/>
    </source>
</evidence>
<dbReference type="OrthoDB" id="4062651at2759"/>
<dbReference type="PANTHER" id="PTHR48007">
    <property type="entry name" value="LEUCINE-RICH REPEAT RECEPTOR-LIKE PROTEIN KINASE PXC1"/>
    <property type="match status" value="1"/>
</dbReference>
<evidence type="ECO:0000256" key="3">
    <source>
        <dbReference type="SAM" id="Phobius"/>
    </source>
</evidence>
<dbReference type="Proteomes" id="UP000294530">
    <property type="component" value="Unassembled WGS sequence"/>
</dbReference>
<feature type="domain" description="Protein kinase" evidence="4">
    <location>
        <begin position="381"/>
        <end position="573"/>
    </location>
</feature>
<dbReference type="Gene3D" id="1.10.510.10">
    <property type="entry name" value="Transferase(Phosphotransferase) domain 1"/>
    <property type="match status" value="1"/>
</dbReference>
<keyword evidence="2" id="KW-0677">Repeat</keyword>
<dbReference type="PROSITE" id="PS50011">
    <property type="entry name" value="PROTEIN_KINASE_DOM"/>
    <property type="match status" value="1"/>
</dbReference>